<accession>A0AAE1IVX7</accession>
<evidence type="ECO:0000256" key="5">
    <source>
        <dbReference type="ARBA" id="ARBA00022843"/>
    </source>
</evidence>
<evidence type="ECO:0000256" key="4">
    <source>
        <dbReference type="ARBA" id="ARBA00022490"/>
    </source>
</evidence>
<dbReference type="CDD" id="cd08718">
    <property type="entry name" value="RGS_RZ-like"/>
    <property type="match status" value="1"/>
</dbReference>
<comment type="caution">
    <text evidence="11">The sequence shown here is derived from an EMBL/GenBank/DDBJ whole genome shotgun (WGS) entry which is preliminary data.</text>
</comment>
<keyword evidence="5" id="KW-0832">Ubl conjugation</keyword>
<evidence type="ECO:0000256" key="6">
    <source>
        <dbReference type="ARBA" id="ARBA00023136"/>
    </source>
</evidence>
<dbReference type="GO" id="GO:0005737">
    <property type="term" value="C:cytoplasm"/>
    <property type="evidence" value="ECO:0007669"/>
    <property type="project" value="UniProtKB-SubCell"/>
</dbReference>
<dbReference type="PRINTS" id="PR01301">
    <property type="entry name" value="RGSPROTEIN"/>
</dbReference>
<dbReference type="InterPro" id="IPR016137">
    <property type="entry name" value="RGS"/>
</dbReference>
<organism evidence="11 12">
    <name type="scientific">Frankliniella fusca</name>
    <dbReference type="NCBI Taxonomy" id="407009"/>
    <lineage>
        <taxon>Eukaryota</taxon>
        <taxon>Metazoa</taxon>
        <taxon>Ecdysozoa</taxon>
        <taxon>Arthropoda</taxon>
        <taxon>Hexapoda</taxon>
        <taxon>Insecta</taxon>
        <taxon>Pterygota</taxon>
        <taxon>Neoptera</taxon>
        <taxon>Paraneoptera</taxon>
        <taxon>Thysanoptera</taxon>
        <taxon>Terebrantia</taxon>
        <taxon>Thripoidea</taxon>
        <taxon>Thripidae</taxon>
        <taxon>Frankliniella</taxon>
    </lineage>
</organism>
<proteinExistence type="predicted"/>
<evidence type="ECO:0000256" key="7">
    <source>
        <dbReference type="ARBA" id="ARBA00023180"/>
    </source>
</evidence>
<name>A0AAE1IVX7_9NEOP</name>
<dbReference type="PROSITE" id="PS50132">
    <property type="entry name" value="RGS"/>
    <property type="match status" value="1"/>
</dbReference>
<dbReference type="PANTHER" id="PTHR10845:SF192">
    <property type="entry name" value="DOUBLE HIT, ISOFORM B"/>
    <property type="match status" value="1"/>
</dbReference>
<keyword evidence="6" id="KW-0472">Membrane</keyword>
<keyword evidence="12" id="KW-1185">Reference proteome</keyword>
<evidence type="ECO:0000256" key="8">
    <source>
        <dbReference type="ARBA" id="ARBA00023242"/>
    </source>
</evidence>
<protein>
    <submittedName>
        <fullName evidence="11">Regulator of G-protein signaling 20</fullName>
    </submittedName>
</protein>
<comment type="subcellular location">
    <subcellularLocation>
        <location evidence="3">Cytoplasm</location>
    </subcellularLocation>
    <subcellularLocation>
        <location evidence="2">Membrane</location>
    </subcellularLocation>
    <subcellularLocation>
        <location evidence="1">Nucleus</location>
    </subcellularLocation>
</comment>
<reference evidence="11" key="2">
    <citation type="journal article" date="2023" name="BMC Genomics">
        <title>Pest status, molecular evolution, and epigenetic factors derived from the genome assembly of Frankliniella fusca, a thysanopteran phytovirus vector.</title>
        <authorList>
            <person name="Catto M.A."/>
            <person name="Labadie P.E."/>
            <person name="Jacobson A.L."/>
            <person name="Kennedy G.G."/>
            <person name="Srinivasan R."/>
            <person name="Hunt B.G."/>
        </authorList>
    </citation>
    <scope>NUCLEOTIDE SEQUENCE</scope>
    <source>
        <strain evidence="11">PL_HMW_Pooled</strain>
    </source>
</reference>
<gene>
    <name evidence="11" type="ORF">KUF71_017933</name>
</gene>
<dbReference type="GO" id="GO:0007186">
    <property type="term" value="P:G protein-coupled receptor signaling pathway"/>
    <property type="evidence" value="ECO:0007669"/>
    <property type="project" value="UniProtKB-ARBA"/>
</dbReference>
<feature type="compositionally biased region" description="Gly residues" evidence="9">
    <location>
        <begin position="159"/>
        <end position="169"/>
    </location>
</feature>
<evidence type="ECO:0000256" key="3">
    <source>
        <dbReference type="ARBA" id="ARBA00004496"/>
    </source>
</evidence>
<keyword evidence="4" id="KW-0963">Cytoplasm</keyword>
<dbReference type="PANTHER" id="PTHR10845">
    <property type="entry name" value="REGULATOR OF G PROTEIN SIGNALING"/>
    <property type="match status" value="1"/>
</dbReference>
<reference evidence="11" key="1">
    <citation type="submission" date="2021-07" db="EMBL/GenBank/DDBJ databases">
        <authorList>
            <person name="Catto M.A."/>
            <person name="Jacobson A."/>
            <person name="Kennedy G."/>
            <person name="Labadie P."/>
            <person name="Hunt B.G."/>
            <person name="Srinivasan R."/>
        </authorList>
    </citation>
    <scope>NUCLEOTIDE SEQUENCE</scope>
    <source>
        <strain evidence="11">PL_HMW_Pooled</strain>
        <tissue evidence="11">Head</tissue>
    </source>
</reference>
<feature type="domain" description="RGS" evidence="10">
    <location>
        <begin position="23"/>
        <end position="139"/>
    </location>
</feature>
<evidence type="ECO:0000256" key="9">
    <source>
        <dbReference type="SAM" id="MobiDB-lite"/>
    </source>
</evidence>
<dbReference type="InterPro" id="IPR036305">
    <property type="entry name" value="RGS_sf"/>
</dbReference>
<keyword evidence="7" id="KW-0325">Glycoprotein</keyword>
<dbReference type="Gene3D" id="1.10.167.10">
    <property type="entry name" value="Regulator of G-protein Signalling 4, domain 2"/>
    <property type="match status" value="1"/>
</dbReference>
<evidence type="ECO:0000313" key="12">
    <source>
        <dbReference type="Proteomes" id="UP001219518"/>
    </source>
</evidence>
<feature type="compositionally biased region" description="Low complexity" evidence="9">
    <location>
        <begin position="148"/>
        <end position="158"/>
    </location>
</feature>
<dbReference type="InterPro" id="IPR044926">
    <property type="entry name" value="RGS_subdomain_2"/>
</dbReference>
<dbReference type="Pfam" id="PF00615">
    <property type="entry name" value="RGS"/>
    <property type="match status" value="1"/>
</dbReference>
<sequence length="176" mass="19781">MDMLTCDGESPPPLEEIRSWGKSFDKLMKSTAGRRIFREFLRCEYSEENILFWLACEELKKESNPDLIEEKARFIYEDYISILSPKEVSLDSRVRELVNRNMVDPTPRTFDEAQLQIYTLMHRDSYPRFVNSSLFRQIAQLDSGNGNGSQSGSQAGTPSAGGGGGGGGSLRRQSNA</sequence>
<evidence type="ECO:0000256" key="2">
    <source>
        <dbReference type="ARBA" id="ARBA00004370"/>
    </source>
</evidence>
<dbReference type="GO" id="GO:0005634">
    <property type="term" value="C:nucleus"/>
    <property type="evidence" value="ECO:0007669"/>
    <property type="project" value="UniProtKB-SubCell"/>
</dbReference>
<dbReference type="EMBL" id="JAHWGI010001444">
    <property type="protein sequence ID" value="KAK3933345.1"/>
    <property type="molecule type" value="Genomic_DNA"/>
</dbReference>
<feature type="region of interest" description="Disordered" evidence="9">
    <location>
        <begin position="141"/>
        <end position="176"/>
    </location>
</feature>
<evidence type="ECO:0000259" key="10">
    <source>
        <dbReference type="PROSITE" id="PS50132"/>
    </source>
</evidence>
<evidence type="ECO:0000313" key="11">
    <source>
        <dbReference type="EMBL" id="KAK3933345.1"/>
    </source>
</evidence>
<keyword evidence="8" id="KW-0539">Nucleus</keyword>
<dbReference type="AlphaFoldDB" id="A0AAE1IVX7"/>
<dbReference type="SUPFAM" id="SSF48097">
    <property type="entry name" value="Regulator of G-protein signaling, RGS"/>
    <property type="match status" value="1"/>
</dbReference>
<evidence type="ECO:0000256" key="1">
    <source>
        <dbReference type="ARBA" id="ARBA00004123"/>
    </source>
</evidence>
<dbReference type="GO" id="GO:0016020">
    <property type="term" value="C:membrane"/>
    <property type="evidence" value="ECO:0007669"/>
    <property type="project" value="UniProtKB-SubCell"/>
</dbReference>
<dbReference type="FunFam" id="1.10.167.10:FF:000015">
    <property type="entry name" value="Regulator of G-protein signaling 17"/>
    <property type="match status" value="1"/>
</dbReference>
<dbReference type="SMART" id="SM00315">
    <property type="entry name" value="RGS"/>
    <property type="match status" value="1"/>
</dbReference>
<dbReference type="Proteomes" id="UP001219518">
    <property type="component" value="Unassembled WGS sequence"/>
</dbReference>